<dbReference type="Proteomes" id="UP000231901">
    <property type="component" value="Chromosome"/>
</dbReference>
<accession>A0A2K8QK82</accession>
<protein>
    <submittedName>
        <fullName evidence="1">Uncharacterized protein</fullName>
    </submittedName>
</protein>
<keyword evidence="2" id="KW-1185">Reference proteome</keyword>
<evidence type="ECO:0000313" key="2">
    <source>
        <dbReference type="Proteomes" id="UP000231901"/>
    </source>
</evidence>
<dbReference type="EMBL" id="CP025003">
    <property type="protein sequence ID" value="ATZ93906.1"/>
    <property type="molecule type" value="Genomic_DNA"/>
</dbReference>
<evidence type="ECO:0000313" key="1">
    <source>
        <dbReference type="EMBL" id="ATZ93906.1"/>
    </source>
</evidence>
<dbReference type="KEGG" id="dfn:CVE23_07945"/>
<reference evidence="2" key="1">
    <citation type="journal article" date="2018" name="Genome Announc.">
        <title>Complete genome sequence of a Dickeya fangzhongdai type strain causing bleeding canker of pear tree trunks.</title>
        <authorList>
            <person name="Zhao Y."/>
            <person name="Tian Y."/>
            <person name="Li X."/>
            <person name="Hu B."/>
        </authorList>
    </citation>
    <scope>NUCLEOTIDE SEQUENCE [LARGE SCALE GENOMIC DNA]</scope>
    <source>
        <strain evidence="2">DSM 101947</strain>
    </source>
</reference>
<dbReference type="AlphaFoldDB" id="A0A2K8QK82"/>
<organism evidence="1 2">
    <name type="scientific">Dickeya fangzhongdai</name>
    <dbReference type="NCBI Taxonomy" id="1778540"/>
    <lineage>
        <taxon>Bacteria</taxon>
        <taxon>Pseudomonadati</taxon>
        <taxon>Pseudomonadota</taxon>
        <taxon>Gammaproteobacteria</taxon>
        <taxon>Enterobacterales</taxon>
        <taxon>Pectobacteriaceae</taxon>
        <taxon>Dickeya</taxon>
    </lineage>
</organism>
<name>A0A2K8QK82_9GAMM</name>
<proteinExistence type="predicted"/>
<sequence>MMHIIYLFSGLWIIFSDLFFTAAQHAYPVNTQLWLLLKTSWKSRNGRHLSLHIMGSMLK</sequence>
<gene>
    <name evidence="1" type="ORF">CVE23_07945</name>
</gene>